<dbReference type="EMBL" id="KV428035">
    <property type="protein sequence ID" value="KZT40265.1"/>
    <property type="molecule type" value="Genomic_DNA"/>
</dbReference>
<proteinExistence type="predicted"/>
<dbReference type="AlphaFoldDB" id="A0A166F4C9"/>
<organism evidence="1 2">
    <name type="scientific">Sistotremastrum suecicum HHB10207 ss-3</name>
    <dbReference type="NCBI Taxonomy" id="1314776"/>
    <lineage>
        <taxon>Eukaryota</taxon>
        <taxon>Fungi</taxon>
        <taxon>Dikarya</taxon>
        <taxon>Basidiomycota</taxon>
        <taxon>Agaricomycotina</taxon>
        <taxon>Agaricomycetes</taxon>
        <taxon>Sistotremastrales</taxon>
        <taxon>Sistotremastraceae</taxon>
        <taxon>Sistotremastrum</taxon>
    </lineage>
</organism>
<protein>
    <recommendedName>
        <fullName evidence="3">F-box domain-containing protein</fullName>
    </recommendedName>
</protein>
<reference evidence="1 2" key="1">
    <citation type="journal article" date="2016" name="Mol. Biol. Evol.">
        <title>Comparative Genomics of Early-Diverging Mushroom-Forming Fungi Provides Insights into the Origins of Lignocellulose Decay Capabilities.</title>
        <authorList>
            <person name="Nagy L.G."/>
            <person name="Riley R."/>
            <person name="Tritt A."/>
            <person name="Adam C."/>
            <person name="Daum C."/>
            <person name="Floudas D."/>
            <person name="Sun H."/>
            <person name="Yadav J.S."/>
            <person name="Pangilinan J."/>
            <person name="Larsson K.H."/>
            <person name="Matsuura K."/>
            <person name="Barry K."/>
            <person name="Labutti K."/>
            <person name="Kuo R."/>
            <person name="Ohm R.A."/>
            <person name="Bhattacharya S.S."/>
            <person name="Shirouzu T."/>
            <person name="Yoshinaga Y."/>
            <person name="Martin F.M."/>
            <person name="Grigoriev I.V."/>
            <person name="Hibbett D.S."/>
        </authorList>
    </citation>
    <scope>NUCLEOTIDE SEQUENCE [LARGE SCALE GENOMIC DNA]</scope>
    <source>
        <strain evidence="1 2">HHB10207 ss-3</strain>
    </source>
</reference>
<dbReference type="Proteomes" id="UP000076798">
    <property type="component" value="Unassembled WGS sequence"/>
</dbReference>
<evidence type="ECO:0000313" key="1">
    <source>
        <dbReference type="EMBL" id="KZT40265.1"/>
    </source>
</evidence>
<name>A0A166F4C9_9AGAM</name>
<accession>A0A166F4C9</accession>
<gene>
    <name evidence="1" type="ORF">SISSUDRAFT_1044502</name>
</gene>
<sequence>MDQSSVIRSRRKLRLPLELLRIIVEIAARKTRKTGLKLGLVCREFRIWTLQIVYKVVALRSFTILCDFASVQGPATCNTITHLYLGSNPMFDGGLLKKCGNLQDLAVKGRDTFFGTSASSADAPYSSSPYWSGDSPSRPKHITVINATNELHEDSGPMPALVKECTHLTLSFTYVWNTDRIPYWGISQIPGLTHLTLIFPSMAFGRGTTVQDIVRRICTENPRIEVIAVAVRTESRMYGNPYPVNRDDLKPSPYELLDRRVALVTEDHGVSVPRRWLQAAQGGDSIWHWAEKRLRALNRV</sequence>
<keyword evidence="2" id="KW-1185">Reference proteome</keyword>
<evidence type="ECO:0008006" key="3">
    <source>
        <dbReference type="Google" id="ProtNLM"/>
    </source>
</evidence>
<evidence type="ECO:0000313" key="2">
    <source>
        <dbReference type="Proteomes" id="UP000076798"/>
    </source>
</evidence>